<keyword evidence="3" id="KW-1185">Reference proteome</keyword>
<comment type="caution">
    <text evidence="2">The sequence shown here is derived from an EMBL/GenBank/DDBJ whole genome shotgun (WGS) entry which is preliminary data.</text>
</comment>
<feature type="transmembrane region" description="Helical" evidence="1">
    <location>
        <begin position="46"/>
        <end position="71"/>
    </location>
</feature>
<keyword evidence="1" id="KW-0812">Transmembrane</keyword>
<feature type="transmembrane region" description="Helical" evidence="1">
    <location>
        <begin position="78"/>
        <end position="103"/>
    </location>
</feature>
<name>A0ABX0PNU1_9GAMM</name>
<evidence type="ECO:0000313" key="2">
    <source>
        <dbReference type="EMBL" id="NIC04954.1"/>
    </source>
</evidence>
<gene>
    <name evidence="2" type="ORF">HBJ55_05885</name>
</gene>
<dbReference type="RefSeq" id="WP_167111992.1">
    <property type="nucleotide sequence ID" value="NZ_JAAQTO010000013.1"/>
</dbReference>
<reference evidence="2 3" key="1">
    <citation type="submission" date="2020-03" db="EMBL/GenBank/DDBJ databases">
        <title>Identification of Halomonas strains.</title>
        <authorList>
            <person name="Xiao Z."/>
            <person name="Dong F."/>
            <person name="Wang Z."/>
            <person name="Zhao J.-Y."/>
        </authorList>
    </citation>
    <scope>NUCLEOTIDE SEQUENCE [LARGE SCALE GENOMIC DNA]</scope>
    <source>
        <strain evidence="2 3">DX6</strain>
    </source>
</reference>
<keyword evidence="1" id="KW-0472">Membrane</keyword>
<evidence type="ECO:0000313" key="3">
    <source>
        <dbReference type="Proteomes" id="UP001318321"/>
    </source>
</evidence>
<feature type="transmembrane region" description="Helical" evidence="1">
    <location>
        <begin position="109"/>
        <end position="133"/>
    </location>
</feature>
<feature type="transmembrane region" description="Helical" evidence="1">
    <location>
        <begin position="12"/>
        <end position="34"/>
    </location>
</feature>
<sequence length="146" mass="16164">MNRQLCHKILIVAEMLLLALPVSLFCLFSGLALLSTVGFPWGPEELAIMLFVLVGMLGIVGLWCAAITYLARRTQSLWWWRAACMGAGLVSVSLMLFCLIAFGWELPEWGVIIALGVFASPLLVPFLHLAYLLRTPRESLSTQAQQ</sequence>
<protein>
    <recommendedName>
        <fullName evidence="4">Transmembrane protein</fullName>
    </recommendedName>
</protein>
<proteinExistence type="predicted"/>
<keyword evidence="1" id="KW-1133">Transmembrane helix</keyword>
<accession>A0ABX0PNU1</accession>
<dbReference type="EMBL" id="JAAQTO010000013">
    <property type="protein sequence ID" value="NIC04954.1"/>
    <property type="molecule type" value="Genomic_DNA"/>
</dbReference>
<evidence type="ECO:0008006" key="4">
    <source>
        <dbReference type="Google" id="ProtNLM"/>
    </source>
</evidence>
<evidence type="ECO:0000256" key="1">
    <source>
        <dbReference type="SAM" id="Phobius"/>
    </source>
</evidence>
<dbReference type="Proteomes" id="UP001318321">
    <property type="component" value="Unassembled WGS sequence"/>
</dbReference>
<organism evidence="2 3">
    <name type="scientific">Billgrantia bachuensis</name>
    <dbReference type="NCBI Taxonomy" id="2717286"/>
    <lineage>
        <taxon>Bacteria</taxon>
        <taxon>Pseudomonadati</taxon>
        <taxon>Pseudomonadota</taxon>
        <taxon>Gammaproteobacteria</taxon>
        <taxon>Oceanospirillales</taxon>
        <taxon>Halomonadaceae</taxon>
        <taxon>Billgrantia</taxon>
    </lineage>
</organism>